<comment type="caution">
    <text evidence="2">The sequence shown here is derived from an EMBL/GenBank/DDBJ whole genome shotgun (WGS) entry which is preliminary data.</text>
</comment>
<dbReference type="Proteomes" id="UP000247409">
    <property type="component" value="Unassembled WGS sequence"/>
</dbReference>
<evidence type="ECO:0000313" key="3">
    <source>
        <dbReference type="Proteomes" id="UP000247409"/>
    </source>
</evidence>
<feature type="compositionally biased region" description="Acidic residues" evidence="1">
    <location>
        <begin position="639"/>
        <end position="649"/>
    </location>
</feature>
<feature type="compositionally biased region" description="Polar residues" evidence="1">
    <location>
        <begin position="393"/>
        <end position="404"/>
    </location>
</feature>
<dbReference type="EMBL" id="NBIV01000016">
    <property type="protein sequence ID" value="PXF48119.1"/>
    <property type="molecule type" value="Genomic_DNA"/>
</dbReference>
<proteinExistence type="predicted"/>
<feature type="compositionally biased region" description="Low complexity" evidence="1">
    <location>
        <begin position="44"/>
        <end position="53"/>
    </location>
</feature>
<feature type="region of interest" description="Disordered" evidence="1">
    <location>
        <begin position="371"/>
        <end position="412"/>
    </location>
</feature>
<accession>A0A2V3J182</accession>
<feature type="region of interest" description="Disordered" evidence="1">
    <location>
        <begin position="623"/>
        <end position="719"/>
    </location>
</feature>
<feature type="region of interest" description="Disordered" evidence="1">
    <location>
        <begin position="283"/>
        <end position="334"/>
    </location>
</feature>
<feature type="compositionally biased region" description="Basic residues" evidence="1">
    <location>
        <begin position="683"/>
        <end position="692"/>
    </location>
</feature>
<dbReference type="OrthoDB" id="10491479at2759"/>
<feature type="compositionally biased region" description="Polar residues" evidence="1">
    <location>
        <begin position="206"/>
        <end position="219"/>
    </location>
</feature>
<dbReference type="AlphaFoldDB" id="A0A2V3J182"/>
<name>A0A2V3J182_9FLOR</name>
<feature type="region of interest" description="Disordered" evidence="1">
    <location>
        <begin position="1"/>
        <end position="105"/>
    </location>
</feature>
<feature type="compositionally biased region" description="Basic and acidic residues" evidence="1">
    <location>
        <begin position="92"/>
        <end position="105"/>
    </location>
</feature>
<feature type="compositionally biased region" description="Basic and acidic residues" evidence="1">
    <location>
        <begin position="371"/>
        <end position="392"/>
    </location>
</feature>
<feature type="compositionally biased region" description="Basic residues" evidence="1">
    <location>
        <begin position="54"/>
        <end position="64"/>
    </location>
</feature>
<gene>
    <name evidence="2" type="ORF">BWQ96_02071</name>
</gene>
<evidence type="ECO:0000256" key="1">
    <source>
        <dbReference type="SAM" id="MobiDB-lite"/>
    </source>
</evidence>
<reference evidence="2 3" key="1">
    <citation type="journal article" date="2018" name="Mol. Biol. Evol.">
        <title>Analysis of the draft genome of the red seaweed Gracilariopsis chorda provides insights into genome size evolution in Rhodophyta.</title>
        <authorList>
            <person name="Lee J."/>
            <person name="Yang E.C."/>
            <person name="Graf L."/>
            <person name="Yang J.H."/>
            <person name="Qiu H."/>
            <person name="Zel Zion U."/>
            <person name="Chan C.X."/>
            <person name="Stephens T.G."/>
            <person name="Weber A.P.M."/>
            <person name="Boo G.H."/>
            <person name="Boo S.M."/>
            <person name="Kim K.M."/>
            <person name="Shin Y."/>
            <person name="Jung M."/>
            <person name="Lee S.J."/>
            <person name="Yim H.S."/>
            <person name="Lee J.H."/>
            <person name="Bhattacharya D."/>
            <person name="Yoon H.S."/>
        </authorList>
    </citation>
    <scope>NUCLEOTIDE SEQUENCE [LARGE SCALE GENOMIC DNA]</scope>
    <source>
        <strain evidence="2 3">SKKU-2015</strain>
        <tissue evidence="2">Whole body</tissue>
    </source>
</reference>
<keyword evidence="3" id="KW-1185">Reference proteome</keyword>
<feature type="compositionally biased region" description="Acidic residues" evidence="1">
    <location>
        <begin position="176"/>
        <end position="188"/>
    </location>
</feature>
<organism evidence="2 3">
    <name type="scientific">Gracilariopsis chorda</name>
    <dbReference type="NCBI Taxonomy" id="448386"/>
    <lineage>
        <taxon>Eukaryota</taxon>
        <taxon>Rhodophyta</taxon>
        <taxon>Florideophyceae</taxon>
        <taxon>Rhodymeniophycidae</taxon>
        <taxon>Gracilariales</taxon>
        <taxon>Gracilariaceae</taxon>
        <taxon>Gracilariopsis</taxon>
    </lineage>
</organism>
<sequence>MLALKSPPSSFTHRRRPSPSSQCSPTLASLNSQPPTPPPPPCAFPNFATAPSPRRSRSSFRHVRSIFERPNSVSHPVTPIVSRRTSSPIRPPDTRPDPTKCRPRDRQVVRTLFEELNARVTSSPIKLDSRKDLTVCESDSIHSSQFQTMSNTELLRHYADTVDQTDFRGKIMVEQSETEAASELEPEPEGSYAHYHHGHKPRELRTSNQHQYAHQTEQEPASEEIRRSVLSDSNSFDQVAEELEKELHPFESIDQPKQDAHGAIIHERHQDRIFGESERYSVELPPESTQHHQRAAAQQTNARQEEREEEEITEISDHESSHHDHDHDADDTEAVEFDEPRTYHIGEEQSETHHEEEVLDDEMLDDEVLDEEIHGDQSDTEIRSRTVDDTGQKYRSQHSNTDGVSTIGPPPSLAYKTERLSRNVADAMSNIWERFWKDDVRLIAKIIHNRVSQLAPYLRRFIAHVVAFWGNVTYIRRALAAFIRILNRDERVRELMQRIGWASATTVKVFLSICGMLLSATLQIYHLMRDKVIPDLRRVVPIVYYKFVMGLTTVSQHSPWSILFGPFSFEFAIDSKKLPEVYFLHDKLGVDRDDVTFATVNDLADSIRHTVANTVEMYRTRRGVQPSSMEYEADHEQGSESEVESEEYIASESTPVHTQSTEEDPFPAPTMYSGPQYHAVSKQSKRQSHRRSFGPLAEKTNQDDREWHQPNAHRHMHRH</sequence>
<evidence type="ECO:0000313" key="2">
    <source>
        <dbReference type="EMBL" id="PXF48119.1"/>
    </source>
</evidence>
<protein>
    <submittedName>
        <fullName evidence="2">Uncharacterized protein</fullName>
    </submittedName>
</protein>
<feature type="region of interest" description="Disordered" evidence="1">
    <location>
        <begin position="175"/>
        <end position="229"/>
    </location>
</feature>
<feature type="compositionally biased region" description="Basic and acidic residues" evidence="1">
    <location>
        <begin position="315"/>
        <end position="328"/>
    </location>
</feature>
<feature type="compositionally biased region" description="Pro residues" evidence="1">
    <location>
        <begin position="34"/>
        <end position="43"/>
    </location>
</feature>